<dbReference type="InterPro" id="IPR010131">
    <property type="entry name" value="MdtP/NodT-like"/>
</dbReference>
<accession>A0A8I1G2M1</accession>
<organism evidence="3 4">
    <name type="scientific">Idiomarina abyssalis</name>
    <dbReference type="NCBI Taxonomy" id="86102"/>
    <lineage>
        <taxon>Bacteria</taxon>
        <taxon>Pseudomonadati</taxon>
        <taxon>Pseudomonadota</taxon>
        <taxon>Gammaproteobacteria</taxon>
        <taxon>Alteromonadales</taxon>
        <taxon>Idiomarinaceae</taxon>
        <taxon>Idiomarina</taxon>
    </lineage>
</organism>
<comment type="caution">
    <text evidence="3">The sequence shown here is derived from an EMBL/GenBank/DDBJ whole genome shotgun (WGS) entry which is preliminary data.</text>
</comment>
<dbReference type="Gene3D" id="1.20.1600.10">
    <property type="entry name" value="Outer membrane efflux proteins (OEP)"/>
    <property type="match status" value="1"/>
</dbReference>
<evidence type="ECO:0000313" key="5">
    <source>
        <dbReference type="Proteomes" id="UP000655994"/>
    </source>
</evidence>
<dbReference type="PANTHER" id="PTHR30203:SF24">
    <property type="entry name" value="BLR4935 PROTEIN"/>
    <property type="match status" value="1"/>
</dbReference>
<dbReference type="GO" id="GO:0015562">
    <property type="term" value="F:efflux transmembrane transporter activity"/>
    <property type="evidence" value="ECO:0007669"/>
    <property type="project" value="InterPro"/>
</dbReference>
<protein>
    <submittedName>
        <fullName evidence="3">TolC family protein</fullName>
    </submittedName>
</protein>
<keyword evidence="5" id="KW-1185">Reference proteome</keyword>
<name>A0A8I1G2M1_9GAMM</name>
<dbReference type="EMBL" id="JAEMOP010000002">
    <property type="protein sequence ID" value="MBJ7314798.1"/>
    <property type="molecule type" value="Genomic_DNA"/>
</dbReference>
<keyword evidence="1" id="KW-0732">Signal</keyword>
<feature type="signal peptide" evidence="1">
    <location>
        <begin position="1"/>
        <end position="21"/>
    </location>
</feature>
<dbReference type="PANTHER" id="PTHR30203">
    <property type="entry name" value="OUTER MEMBRANE CATION EFFLUX PROTEIN"/>
    <property type="match status" value="1"/>
</dbReference>
<reference evidence="3 5" key="1">
    <citation type="submission" date="2020-09" db="EMBL/GenBank/DDBJ databases">
        <title>Draft Genomes of Bacterial Isolates from North Pond Shallow Sediments.</title>
        <authorList>
            <person name="Kiel Reese B."/>
            <person name="Mullis M."/>
            <person name="Weisend R.E."/>
        </authorList>
    </citation>
    <scope>NUCLEOTIDE SEQUENCE</scope>
    <source>
        <strain evidence="3">KJE-2</strain>
        <strain evidence="2 5">KJE-3</strain>
    </source>
</reference>
<dbReference type="Proteomes" id="UP000621390">
    <property type="component" value="Unassembled WGS sequence"/>
</dbReference>
<sequence>MIKQLVISALLCGTVAPGAVAQSSGTTEQDIVTAYIKQQRIEQWLDTETQAIQAEREGAALLRNPELEVRYEPMTYADGSEENELAIWLTQSFDAWGARDSRQQAANHKALVEQLRLAAEVRDELVEVKRLFYRLVMLRDHYASAQQWVKQLEKLVDLSNQQLQLNEQSALDHFRLNQALSSAVLQLSTLEQQVISTSKSLNAYTGLTLSNINASLLPSDLAISRLSQLSPPQDTLELKVLESLLKGLDAERASADAMALPEIALSVGVRQLDTNAGNQSEAAASLAIELPLFERGQYQSRHYASLKSALGIEQKQTQRRVLQTFASIKQRLKAGIKGLNKAQQESVSEMLDSATEAYWLGEISVTELIDIQQTQMALSEQVLSAKLAIRQDWIALQSLLNQTTEINQ</sequence>
<evidence type="ECO:0000313" key="2">
    <source>
        <dbReference type="EMBL" id="MBJ7266416.1"/>
    </source>
</evidence>
<evidence type="ECO:0000313" key="4">
    <source>
        <dbReference type="Proteomes" id="UP000621390"/>
    </source>
</evidence>
<evidence type="ECO:0000313" key="3">
    <source>
        <dbReference type="EMBL" id="MBJ7314798.1"/>
    </source>
</evidence>
<dbReference type="EMBL" id="JAEMOS010000015">
    <property type="protein sequence ID" value="MBJ7266416.1"/>
    <property type="molecule type" value="Genomic_DNA"/>
</dbReference>
<feature type="chain" id="PRO_5034655828" evidence="1">
    <location>
        <begin position="22"/>
        <end position="408"/>
    </location>
</feature>
<dbReference type="Proteomes" id="UP000655994">
    <property type="component" value="Unassembled WGS sequence"/>
</dbReference>
<gene>
    <name evidence="2" type="ORF">JHC10_05580</name>
    <name evidence="3" type="ORF">JHC11_02110</name>
</gene>
<dbReference type="RefSeq" id="WP_199494121.1">
    <property type="nucleotide sequence ID" value="NZ_JAEMOO010000020.1"/>
</dbReference>
<proteinExistence type="predicted"/>
<dbReference type="AlphaFoldDB" id="A0A8I1G2M1"/>
<evidence type="ECO:0000256" key="1">
    <source>
        <dbReference type="SAM" id="SignalP"/>
    </source>
</evidence>
<dbReference type="SUPFAM" id="SSF56954">
    <property type="entry name" value="Outer membrane efflux proteins (OEP)"/>
    <property type="match status" value="1"/>
</dbReference>